<evidence type="ECO:0000256" key="1">
    <source>
        <dbReference type="SAM" id="MobiDB-lite"/>
    </source>
</evidence>
<evidence type="ECO:0000313" key="3">
    <source>
        <dbReference type="EMBL" id="KAL2280456.1"/>
    </source>
</evidence>
<protein>
    <submittedName>
        <fullName evidence="3">Uncharacterized protein</fullName>
    </submittedName>
</protein>
<evidence type="ECO:0000256" key="2">
    <source>
        <dbReference type="SAM" id="Phobius"/>
    </source>
</evidence>
<keyword evidence="2" id="KW-0812">Transmembrane</keyword>
<accession>A0ABR4EDF9</accession>
<dbReference type="EMBL" id="JBAWTH010000066">
    <property type="protein sequence ID" value="KAL2280456.1"/>
    <property type="molecule type" value="Genomic_DNA"/>
</dbReference>
<feature type="compositionally biased region" description="Polar residues" evidence="1">
    <location>
        <begin position="232"/>
        <end position="241"/>
    </location>
</feature>
<keyword evidence="2" id="KW-0472">Membrane</keyword>
<keyword evidence="2" id="KW-1133">Transmembrane helix</keyword>
<name>A0ABR4EDF9_9PEZI</name>
<feature type="transmembrane region" description="Helical" evidence="2">
    <location>
        <begin position="55"/>
        <end position="78"/>
    </location>
</feature>
<feature type="region of interest" description="Disordered" evidence="1">
    <location>
        <begin position="161"/>
        <end position="241"/>
    </location>
</feature>
<gene>
    <name evidence="3" type="ORF">FJTKL_12449</name>
</gene>
<sequence length="241" mass="26207">MLDDEPDESFPHGPAAARWEVPFCPNFLQPLCNHLNLLPNLPILRAVQNFHDTTILLHLLISSYFIVFFLTPTAIALSNLHEGPFPPRTIRPDPTRPELRVPSCPSLLLLPGFWLLPHLHLDTGASPSILLDLAPTKALRDSPIDVLSELLGNNCTARSLGAQLPTPDDADANSVPPRPQSLVPSLIFRPRPKFTSTMGKRKQIPASKSESSRKSNARINPGLGATTKLIPTASTPGASNP</sequence>
<proteinExistence type="predicted"/>
<dbReference type="Proteomes" id="UP001600888">
    <property type="component" value="Unassembled WGS sequence"/>
</dbReference>
<comment type="caution">
    <text evidence="3">The sequence shown here is derived from an EMBL/GenBank/DDBJ whole genome shotgun (WGS) entry which is preliminary data.</text>
</comment>
<evidence type="ECO:0000313" key="4">
    <source>
        <dbReference type="Proteomes" id="UP001600888"/>
    </source>
</evidence>
<organism evidence="3 4">
    <name type="scientific">Diaporthe vaccinii</name>
    <dbReference type="NCBI Taxonomy" id="105482"/>
    <lineage>
        <taxon>Eukaryota</taxon>
        <taxon>Fungi</taxon>
        <taxon>Dikarya</taxon>
        <taxon>Ascomycota</taxon>
        <taxon>Pezizomycotina</taxon>
        <taxon>Sordariomycetes</taxon>
        <taxon>Sordariomycetidae</taxon>
        <taxon>Diaporthales</taxon>
        <taxon>Diaporthaceae</taxon>
        <taxon>Diaporthe</taxon>
        <taxon>Diaporthe eres species complex</taxon>
    </lineage>
</organism>
<keyword evidence="4" id="KW-1185">Reference proteome</keyword>
<reference evidence="3 4" key="1">
    <citation type="submission" date="2024-03" db="EMBL/GenBank/DDBJ databases">
        <title>A high-quality draft genome sequence of Diaporthe vaccinii, a causative agent of upright dieback and viscid rot disease in cranberry plants.</title>
        <authorList>
            <person name="Sarrasin M."/>
            <person name="Lang B.F."/>
            <person name="Burger G."/>
        </authorList>
    </citation>
    <scope>NUCLEOTIDE SEQUENCE [LARGE SCALE GENOMIC DNA]</scope>
    <source>
        <strain evidence="3 4">IS7</strain>
    </source>
</reference>